<evidence type="ECO:0000256" key="1">
    <source>
        <dbReference type="SAM" id="MobiDB-lite"/>
    </source>
</evidence>
<organism evidence="2 3">
    <name type="scientific">Arabis alpina</name>
    <name type="common">Alpine rock-cress</name>
    <dbReference type="NCBI Taxonomy" id="50452"/>
    <lineage>
        <taxon>Eukaryota</taxon>
        <taxon>Viridiplantae</taxon>
        <taxon>Streptophyta</taxon>
        <taxon>Embryophyta</taxon>
        <taxon>Tracheophyta</taxon>
        <taxon>Spermatophyta</taxon>
        <taxon>Magnoliopsida</taxon>
        <taxon>eudicotyledons</taxon>
        <taxon>Gunneridae</taxon>
        <taxon>Pentapetalae</taxon>
        <taxon>rosids</taxon>
        <taxon>malvids</taxon>
        <taxon>Brassicales</taxon>
        <taxon>Brassicaceae</taxon>
        <taxon>Arabideae</taxon>
        <taxon>Arabis</taxon>
    </lineage>
</organism>
<reference evidence="3" key="1">
    <citation type="journal article" date="2015" name="Nat. Plants">
        <title>Genome expansion of Arabis alpina linked with retrotransposition and reduced symmetric DNA methylation.</title>
        <authorList>
            <person name="Willing E.M."/>
            <person name="Rawat V."/>
            <person name="Mandakova T."/>
            <person name="Maumus F."/>
            <person name="James G.V."/>
            <person name="Nordstroem K.J."/>
            <person name="Becker C."/>
            <person name="Warthmann N."/>
            <person name="Chica C."/>
            <person name="Szarzynska B."/>
            <person name="Zytnicki M."/>
            <person name="Albani M.C."/>
            <person name="Kiefer C."/>
            <person name="Bergonzi S."/>
            <person name="Castaings L."/>
            <person name="Mateos J.L."/>
            <person name="Berns M.C."/>
            <person name="Bujdoso N."/>
            <person name="Piofczyk T."/>
            <person name="de Lorenzo L."/>
            <person name="Barrero-Sicilia C."/>
            <person name="Mateos I."/>
            <person name="Piednoel M."/>
            <person name="Hagmann J."/>
            <person name="Chen-Min-Tao R."/>
            <person name="Iglesias-Fernandez R."/>
            <person name="Schuster S.C."/>
            <person name="Alonso-Blanco C."/>
            <person name="Roudier F."/>
            <person name="Carbonero P."/>
            <person name="Paz-Ares J."/>
            <person name="Davis S.J."/>
            <person name="Pecinka A."/>
            <person name="Quesneville H."/>
            <person name="Colot V."/>
            <person name="Lysak M.A."/>
            <person name="Weigel D."/>
            <person name="Coupland G."/>
            <person name="Schneeberger K."/>
        </authorList>
    </citation>
    <scope>NUCLEOTIDE SEQUENCE [LARGE SCALE GENOMIC DNA]</scope>
    <source>
        <strain evidence="3">cv. Pajares</strain>
    </source>
</reference>
<dbReference type="AlphaFoldDB" id="A0A087G0D1"/>
<evidence type="ECO:0008006" key="4">
    <source>
        <dbReference type="Google" id="ProtNLM"/>
    </source>
</evidence>
<dbReference type="eggNOG" id="KOG1075">
    <property type="taxonomic scope" value="Eukaryota"/>
</dbReference>
<dbReference type="Proteomes" id="UP000029120">
    <property type="component" value="Unassembled WGS sequence"/>
</dbReference>
<dbReference type="Gramene" id="KFK23333">
    <property type="protein sequence ID" value="KFK23333"/>
    <property type="gene ID" value="AALP_AAs58349U000200"/>
</dbReference>
<dbReference type="OrthoDB" id="1113053at2759"/>
<sequence length="325" mass="36877">MDTIKNVGKSMGFCEKVEITKTSVKIRVHINGLRPLITSSVVEYSNGDEAVAHLVYEKLERHCTTCMKLDQDISECPEAKHKKATHPHCLVNRGDHYEPAEKQRGPPPSYYRRGEKERLPAPNANPRPDREIPRTGDYSRSRFRDLFGRHESSGNHSISPPREHRRDNRGHKHYLHPENDDRRSLYSKTRPGRAERARLREGIDLTPSREDREVTSRTSRRRTETNDNLVTPPPALPFDAVVEAMGEVREVMVQYSNCDNPIESAARKERYRQGEESGQLLEAAVQMVQAAMVSQPNLLISPPLNEAQNSAARLSALSRLGPVNP</sequence>
<feature type="compositionally biased region" description="Basic and acidic residues" evidence="1">
    <location>
        <begin position="93"/>
        <end position="104"/>
    </location>
</feature>
<dbReference type="EMBL" id="KL980053">
    <property type="protein sequence ID" value="KFK23333.1"/>
    <property type="molecule type" value="Genomic_DNA"/>
</dbReference>
<protein>
    <recommendedName>
        <fullName evidence="4">Zinc knuckle CX2CX4HX4C domain-containing protein</fullName>
    </recommendedName>
</protein>
<feature type="compositionally biased region" description="Basic and acidic residues" evidence="1">
    <location>
        <begin position="192"/>
        <end position="225"/>
    </location>
</feature>
<feature type="compositionally biased region" description="Basic and acidic residues" evidence="1">
    <location>
        <begin position="127"/>
        <end position="153"/>
    </location>
</feature>
<gene>
    <name evidence="2" type="ORF">AALP_AAs58349U000200</name>
</gene>
<evidence type="ECO:0000313" key="3">
    <source>
        <dbReference type="Proteomes" id="UP000029120"/>
    </source>
</evidence>
<keyword evidence="3" id="KW-1185">Reference proteome</keyword>
<feature type="compositionally biased region" description="Basic and acidic residues" evidence="1">
    <location>
        <begin position="175"/>
        <end position="184"/>
    </location>
</feature>
<evidence type="ECO:0000313" key="2">
    <source>
        <dbReference type="EMBL" id="KFK23333.1"/>
    </source>
</evidence>
<name>A0A087G0D1_ARAAL</name>
<feature type="region of interest" description="Disordered" evidence="1">
    <location>
        <begin position="90"/>
        <end position="234"/>
    </location>
</feature>
<accession>A0A087G0D1</accession>
<proteinExistence type="predicted"/>